<protein>
    <submittedName>
        <fullName evidence="2">ISL3 family transposase</fullName>
    </submittedName>
</protein>
<name>A0A8E6BAY7_9BACT</name>
<evidence type="ECO:0000259" key="1">
    <source>
        <dbReference type="Pfam" id="PF01610"/>
    </source>
</evidence>
<dbReference type="Pfam" id="PF01610">
    <property type="entry name" value="DDE_Tnp_ISL3"/>
    <property type="match status" value="1"/>
</dbReference>
<dbReference type="InterPro" id="IPR002560">
    <property type="entry name" value="Transposase_DDE"/>
</dbReference>
<dbReference type="KEGG" id="tsph:KIH39_07875"/>
<dbReference type="Proteomes" id="UP000676194">
    <property type="component" value="Chromosome"/>
</dbReference>
<proteinExistence type="predicted"/>
<accession>A0A8E6BAY7</accession>
<dbReference type="PANTHER" id="PTHR33498:SF1">
    <property type="entry name" value="TRANSPOSASE FOR INSERTION SEQUENCE ELEMENT IS1557"/>
    <property type="match status" value="1"/>
</dbReference>
<organism evidence="2 3">
    <name type="scientific">Telmatocola sphagniphila</name>
    <dbReference type="NCBI Taxonomy" id="1123043"/>
    <lineage>
        <taxon>Bacteria</taxon>
        <taxon>Pseudomonadati</taxon>
        <taxon>Planctomycetota</taxon>
        <taxon>Planctomycetia</taxon>
        <taxon>Gemmatales</taxon>
        <taxon>Gemmataceae</taxon>
    </lineage>
</organism>
<keyword evidence="3" id="KW-1185">Reference proteome</keyword>
<dbReference type="RefSeq" id="WP_213498795.1">
    <property type="nucleotide sequence ID" value="NZ_CP074694.1"/>
</dbReference>
<dbReference type="NCBIfam" id="NF033550">
    <property type="entry name" value="transpos_ISL3"/>
    <property type="match status" value="1"/>
</dbReference>
<dbReference type="InterPro" id="IPR047951">
    <property type="entry name" value="Transpos_ISL3"/>
</dbReference>
<feature type="domain" description="Transposase IS204/IS1001/IS1096/IS1165 DDE" evidence="1">
    <location>
        <begin position="159"/>
        <end position="403"/>
    </location>
</feature>
<evidence type="ECO:0000313" key="3">
    <source>
        <dbReference type="Proteomes" id="UP000676194"/>
    </source>
</evidence>
<sequence>MTTTTIAIDMDIPAGVSVGEYERIDGGHAFHVSWQLPDNLCCETCQRESRLQLVEKNKFLSIRDLDLWGKPSFFVYQEVYHRCPSCGHRQSLLPPFKRRDVKYTFRFEEQVLVSLIGSTAEDVAVRLGIAAETVERIVKNRIEDAKAKQIDPQRKIERLGLDEISLRKGHKGYATILTDLTNAERPEILALSKGRDEAAGRACLEHLSAEQRSAVRWHHTDMSPAYLKACGVHLPNSQSVIDRFHVAKKLGEVADDLRKNYRAYKRSLSGEARKKLRSQMHDFRRRPEDLNPEQVQALEDLFEKVPSLGTIYHLRWEATKIFDSAPNRAEASRLLEDWIVQAREIEMDWEPFITMLKNNWEGILAYFEERKSSGPVEGLNTKIRVVLRRSYGIQSLTTLWTRILLDVNWAAKKLGPTVAEIRGFVNQIQKHFSGCYTKKRKSHFFLISFTITIEFFLREIRGLEAGLRRRLEGGSIYTA</sequence>
<reference evidence="2" key="1">
    <citation type="submission" date="2021-05" db="EMBL/GenBank/DDBJ databases">
        <title>Complete genome sequence of the cellulolytic planctomycete Telmatocola sphagniphila SP2T and characterization of the first cellulase from planctomycetes.</title>
        <authorList>
            <person name="Rakitin A.L."/>
            <person name="Beletsky A.V."/>
            <person name="Naumoff D.G."/>
            <person name="Kulichevskaya I.S."/>
            <person name="Mardanov A.V."/>
            <person name="Ravin N.V."/>
            <person name="Dedysh S.N."/>
        </authorList>
    </citation>
    <scope>NUCLEOTIDE SEQUENCE</scope>
    <source>
        <strain evidence="2">SP2T</strain>
    </source>
</reference>
<gene>
    <name evidence="2" type="ORF">KIH39_07875</name>
</gene>
<dbReference type="EMBL" id="CP074694">
    <property type="protein sequence ID" value="QVL33813.1"/>
    <property type="molecule type" value="Genomic_DNA"/>
</dbReference>
<dbReference type="AlphaFoldDB" id="A0A8E6BAY7"/>
<dbReference type="PANTHER" id="PTHR33498">
    <property type="entry name" value="TRANSPOSASE FOR INSERTION SEQUENCE ELEMENT IS1557"/>
    <property type="match status" value="1"/>
</dbReference>
<evidence type="ECO:0000313" key="2">
    <source>
        <dbReference type="EMBL" id="QVL33813.1"/>
    </source>
</evidence>